<dbReference type="OrthoDB" id="5521380at2"/>
<protein>
    <submittedName>
        <fullName evidence="2">Transcriptional regulator</fullName>
    </submittedName>
</protein>
<dbReference type="RefSeq" id="WP_101253337.1">
    <property type="nucleotide sequence ID" value="NZ_PIUM01000043.1"/>
</dbReference>
<dbReference type="Proteomes" id="UP000233293">
    <property type="component" value="Unassembled WGS sequence"/>
</dbReference>
<name>A0A2N3PN31_9PROT</name>
<gene>
    <name evidence="2" type="ORF">CWS72_24755</name>
</gene>
<dbReference type="InterPro" id="IPR027395">
    <property type="entry name" value="WH_DNA-bd_dom"/>
</dbReference>
<feature type="domain" description="Winged helix DNA-binding" evidence="1">
    <location>
        <begin position="13"/>
        <end position="94"/>
    </location>
</feature>
<dbReference type="PANTHER" id="PTHR37318:SF1">
    <property type="entry name" value="BSL7504 PROTEIN"/>
    <property type="match status" value="1"/>
</dbReference>
<dbReference type="SUPFAM" id="SSF46785">
    <property type="entry name" value="Winged helix' DNA-binding domain"/>
    <property type="match status" value="1"/>
</dbReference>
<dbReference type="Gene3D" id="1.10.10.10">
    <property type="entry name" value="Winged helix-like DNA-binding domain superfamily/Winged helix DNA-binding domain"/>
    <property type="match status" value="1"/>
</dbReference>
<comment type="caution">
    <text evidence="2">The sequence shown here is derived from an EMBL/GenBank/DDBJ whole genome shotgun (WGS) entry which is preliminary data.</text>
</comment>
<organism evidence="2 3">
    <name type="scientific">Telmatospirillum siberiense</name>
    <dbReference type="NCBI Taxonomy" id="382514"/>
    <lineage>
        <taxon>Bacteria</taxon>
        <taxon>Pseudomonadati</taxon>
        <taxon>Pseudomonadota</taxon>
        <taxon>Alphaproteobacteria</taxon>
        <taxon>Rhodospirillales</taxon>
        <taxon>Rhodospirillaceae</taxon>
        <taxon>Telmatospirillum</taxon>
    </lineage>
</organism>
<dbReference type="AlphaFoldDB" id="A0A2N3PN31"/>
<reference evidence="3" key="1">
    <citation type="submission" date="2017-12" db="EMBL/GenBank/DDBJ databases">
        <title>Draft genome sequence of Telmatospirillum siberiense 26-4b1T, an acidotolerant peatland alphaproteobacterium potentially involved in sulfur cycling.</title>
        <authorList>
            <person name="Hausmann B."/>
            <person name="Pjevac P."/>
            <person name="Schreck K."/>
            <person name="Herbold C.W."/>
            <person name="Daims H."/>
            <person name="Wagner M."/>
            <person name="Pester M."/>
            <person name="Loy A."/>
        </authorList>
    </citation>
    <scope>NUCLEOTIDE SEQUENCE [LARGE SCALE GENOMIC DNA]</scope>
    <source>
        <strain evidence="3">26-4b1</strain>
    </source>
</reference>
<sequence length="100" mass="11022">MSDGNPIIHQATRLKIMASLNRLGPNASLEFTHLRAIVETTDGNLGTHLATLEKAGYVEIEKRFEGRKPQTRVMATPSGRRAFTEHVAYLCEIIETGGQS</sequence>
<accession>A0A2N3PN31</accession>
<dbReference type="InterPro" id="IPR036388">
    <property type="entry name" value="WH-like_DNA-bd_sf"/>
</dbReference>
<dbReference type="PANTHER" id="PTHR37318">
    <property type="entry name" value="BSL7504 PROTEIN"/>
    <property type="match status" value="1"/>
</dbReference>
<keyword evidence="3" id="KW-1185">Reference proteome</keyword>
<evidence type="ECO:0000259" key="1">
    <source>
        <dbReference type="Pfam" id="PF13601"/>
    </source>
</evidence>
<dbReference type="InterPro" id="IPR036390">
    <property type="entry name" value="WH_DNA-bd_sf"/>
</dbReference>
<evidence type="ECO:0000313" key="3">
    <source>
        <dbReference type="Proteomes" id="UP000233293"/>
    </source>
</evidence>
<dbReference type="EMBL" id="PIUM01000043">
    <property type="protein sequence ID" value="PKU21805.1"/>
    <property type="molecule type" value="Genomic_DNA"/>
</dbReference>
<evidence type="ECO:0000313" key="2">
    <source>
        <dbReference type="EMBL" id="PKU21805.1"/>
    </source>
</evidence>
<proteinExistence type="predicted"/>
<dbReference type="Pfam" id="PF13601">
    <property type="entry name" value="HTH_34"/>
    <property type="match status" value="1"/>
</dbReference>